<keyword evidence="7" id="KW-1185">Reference proteome</keyword>
<dbReference type="PANTHER" id="PTHR43585:SF2">
    <property type="entry name" value="ATP-GRASP ENZYME FSQD"/>
    <property type="match status" value="1"/>
</dbReference>
<dbReference type="Gene3D" id="3.40.50.20">
    <property type="match status" value="1"/>
</dbReference>
<name>A0ABP9LEP7_9ACTN</name>
<dbReference type="Proteomes" id="UP001500124">
    <property type="component" value="Unassembled WGS sequence"/>
</dbReference>
<comment type="caution">
    <text evidence="6">The sequence shown here is derived from an EMBL/GenBank/DDBJ whole genome shotgun (WGS) entry which is preliminary data.</text>
</comment>
<accession>A0ABP9LEP7</accession>
<keyword evidence="2 4" id="KW-0547">Nucleotide-binding</keyword>
<keyword evidence="1" id="KW-0436">Ligase</keyword>
<dbReference type="InterPro" id="IPR041472">
    <property type="entry name" value="BL00235/CARNS1_N"/>
</dbReference>
<dbReference type="SUPFAM" id="SSF56059">
    <property type="entry name" value="Glutathione synthetase ATP-binding domain-like"/>
    <property type="match status" value="1"/>
</dbReference>
<dbReference type="PANTHER" id="PTHR43585">
    <property type="entry name" value="FUMIPYRROLE BIOSYNTHESIS PROTEIN C"/>
    <property type="match status" value="1"/>
</dbReference>
<dbReference type="Pfam" id="PF18130">
    <property type="entry name" value="ATPgrasp_N"/>
    <property type="match status" value="1"/>
</dbReference>
<proteinExistence type="predicted"/>
<feature type="domain" description="ATP-grasp" evidence="5">
    <location>
        <begin position="127"/>
        <end position="327"/>
    </location>
</feature>
<evidence type="ECO:0000256" key="4">
    <source>
        <dbReference type="PROSITE-ProRule" id="PRU00409"/>
    </source>
</evidence>
<evidence type="ECO:0000313" key="6">
    <source>
        <dbReference type="EMBL" id="GAA5075450.1"/>
    </source>
</evidence>
<dbReference type="SMART" id="SM01209">
    <property type="entry name" value="GARS_A"/>
    <property type="match status" value="1"/>
</dbReference>
<dbReference type="EMBL" id="BAABKC010000112">
    <property type="protein sequence ID" value="GAA5075450.1"/>
    <property type="molecule type" value="Genomic_DNA"/>
</dbReference>
<evidence type="ECO:0000256" key="2">
    <source>
        <dbReference type="ARBA" id="ARBA00022741"/>
    </source>
</evidence>
<sequence length="425" mass="45278">MPWMAAAYGYPVPMTMGHLLVITPGIRAYREYLLRSISRDFRVHLVLTGPPTWELAYTAGHTVVADLADVDGLVRVARAVDAERALDGVICWDETWIEQTAQVAVALGLPGGDPRCVERCRDKHLTRAALAAARVPQPRSVLVGGRAEALAVAEDIGYPVVVKPRALAGSFGVVRADSPTALVAAVEFTDASGAWAPDLPTHERNILVEEFARGPEISVDSVVHRGTVTPVCLARKEVGFAPYFEETGHVVDPDDPLWSDTTLTDVVVRTHAALDFTDGVTHTEIRLTPAGPKVIEVNARIGGGMIPLLNLMGGGPDLASAAADVACGRTPRLRAATGDRRVAAIRFYYPPEDDCVIADVRFEESVLPERVVRCGPLAAAGEVKSPPPRGLMDGRVAYAIALADDAAACRAALDEAGRALRVDVA</sequence>
<dbReference type="Gene3D" id="3.30.470.20">
    <property type="entry name" value="ATP-grasp fold, B domain"/>
    <property type="match status" value="1"/>
</dbReference>
<evidence type="ECO:0000256" key="3">
    <source>
        <dbReference type="ARBA" id="ARBA00022840"/>
    </source>
</evidence>
<dbReference type="InterPro" id="IPR011761">
    <property type="entry name" value="ATP-grasp"/>
</dbReference>
<gene>
    <name evidence="6" type="ORF">GCM10023336_64660</name>
</gene>
<keyword evidence="3 4" id="KW-0067">ATP-binding</keyword>
<reference evidence="7" key="1">
    <citation type="journal article" date="2019" name="Int. J. Syst. Evol. Microbiol.">
        <title>The Global Catalogue of Microorganisms (GCM) 10K type strain sequencing project: providing services to taxonomists for standard genome sequencing and annotation.</title>
        <authorList>
            <consortium name="The Broad Institute Genomics Platform"/>
            <consortium name="The Broad Institute Genome Sequencing Center for Infectious Disease"/>
            <person name="Wu L."/>
            <person name="Ma J."/>
        </authorList>
    </citation>
    <scope>NUCLEOTIDE SEQUENCE [LARGE SCALE GENOMIC DNA]</scope>
    <source>
        <strain evidence="7">JCM 18410</strain>
    </source>
</reference>
<evidence type="ECO:0000313" key="7">
    <source>
        <dbReference type="Proteomes" id="UP001500124"/>
    </source>
</evidence>
<dbReference type="InterPro" id="IPR052032">
    <property type="entry name" value="ATP-dep_AA_Ligase"/>
</dbReference>
<dbReference type="PROSITE" id="PS50975">
    <property type="entry name" value="ATP_GRASP"/>
    <property type="match status" value="1"/>
</dbReference>
<organism evidence="6 7">
    <name type="scientific">Streptomyces similanensis</name>
    <dbReference type="NCBI Taxonomy" id="1274988"/>
    <lineage>
        <taxon>Bacteria</taxon>
        <taxon>Bacillati</taxon>
        <taxon>Actinomycetota</taxon>
        <taxon>Actinomycetes</taxon>
        <taxon>Kitasatosporales</taxon>
        <taxon>Streptomycetaceae</taxon>
        <taxon>Streptomyces</taxon>
    </lineage>
</organism>
<dbReference type="Pfam" id="PF13535">
    <property type="entry name" value="ATP-grasp_4"/>
    <property type="match status" value="1"/>
</dbReference>
<evidence type="ECO:0000256" key="1">
    <source>
        <dbReference type="ARBA" id="ARBA00022598"/>
    </source>
</evidence>
<evidence type="ECO:0000259" key="5">
    <source>
        <dbReference type="PROSITE" id="PS50975"/>
    </source>
</evidence>
<protein>
    <submittedName>
        <fullName evidence="6">ATP-grasp domain-containing protein</fullName>
    </submittedName>
</protein>